<dbReference type="GO" id="GO:0000381">
    <property type="term" value="P:regulation of alternative mRNA splicing, via spliceosome"/>
    <property type="evidence" value="ECO:0007669"/>
    <property type="project" value="InterPro"/>
</dbReference>
<organism evidence="6 7">
    <name type="scientific">Momordica charantia</name>
    <name type="common">Bitter gourd</name>
    <name type="synonym">Balsam pear</name>
    <dbReference type="NCBI Taxonomy" id="3673"/>
    <lineage>
        <taxon>Eukaryota</taxon>
        <taxon>Viridiplantae</taxon>
        <taxon>Streptophyta</taxon>
        <taxon>Embryophyta</taxon>
        <taxon>Tracheophyta</taxon>
        <taxon>Spermatophyta</taxon>
        <taxon>Magnoliopsida</taxon>
        <taxon>eudicotyledons</taxon>
        <taxon>Gunneridae</taxon>
        <taxon>Pentapetalae</taxon>
        <taxon>rosids</taxon>
        <taxon>fabids</taxon>
        <taxon>Cucurbitales</taxon>
        <taxon>Cucurbitaceae</taxon>
        <taxon>Momordiceae</taxon>
        <taxon>Momordica</taxon>
    </lineage>
</organism>
<feature type="compositionally biased region" description="Polar residues" evidence="4">
    <location>
        <begin position="258"/>
        <end position="267"/>
    </location>
</feature>
<keyword evidence="6" id="KW-1185">Reference proteome</keyword>
<evidence type="ECO:0000256" key="4">
    <source>
        <dbReference type="SAM" id="MobiDB-lite"/>
    </source>
</evidence>
<name>A0A6J1CNT9_MOMCH</name>
<dbReference type="PANTHER" id="PTHR30060:SF0">
    <property type="entry name" value="COILED-COIL PROTEIN (DUF2040)-RELATED"/>
    <property type="match status" value="1"/>
</dbReference>
<dbReference type="OrthoDB" id="446635at2759"/>
<evidence type="ECO:0000313" key="6">
    <source>
        <dbReference type="Proteomes" id="UP000504603"/>
    </source>
</evidence>
<proteinExistence type="inferred from homology"/>
<dbReference type="InterPro" id="IPR018612">
    <property type="entry name" value="NSRP1_N"/>
</dbReference>
<evidence type="ECO:0000256" key="1">
    <source>
        <dbReference type="ARBA" id="ARBA00010126"/>
    </source>
</evidence>
<accession>A0A6J1CNT9</accession>
<evidence type="ECO:0000256" key="2">
    <source>
        <dbReference type="ARBA" id="ARBA00023054"/>
    </source>
</evidence>
<gene>
    <name evidence="7" type="primary">LOC111012717</name>
</gene>
<feature type="compositionally biased region" description="Basic and acidic residues" evidence="4">
    <location>
        <begin position="271"/>
        <end position="318"/>
    </location>
</feature>
<feature type="region of interest" description="Disordered" evidence="4">
    <location>
        <begin position="1"/>
        <end position="37"/>
    </location>
</feature>
<comment type="similarity">
    <text evidence="1">Belongs to the NSRP1 family.</text>
</comment>
<reference evidence="7" key="1">
    <citation type="submission" date="2025-08" db="UniProtKB">
        <authorList>
            <consortium name="RefSeq"/>
        </authorList>
    </citation>
    <scope>IDENTIFICATION</scope>
    <source>
        <strain evidence="7">OHB3-1</strain>
    </source>
</reference>
<feature type="domain" description="Nuclear speckle splicing regulatory protein 1 N-terminal" evidence="5">
    <location>
        <begin position="55"/>
        <end position="171"/>
    </location>
</feature>
<feature type="compositionally biased region" description="Low complexity" evidence="4">
    <location>
        <begin position="228"/>
        <end position="243"/>
    </location>
</feature>
<feature type="compositionally biased region" description="Basic and acidic residues" evidence="4">
    <location>
        <begin position="82"/>
        <end position="95"/>
    </location>
</feature>
<keyword evidence="2 3" id="KW-0175">Coiled coil</keyword>
<dbReference type="Pfam" id="PF09745">
    <property type="entry name" value="NSRP1_N"/>
    <property type="match status" value="1"/>
</dbReference>
<evidence type="ECO:0000256" key="3">
    <source>
        <dbReference type="SAM" id="Coils"/>
    </source>
</evidence>
<dbReference type="Proteomes" id="UP000504603">
    <property type="component" value="Unplaced"/>
</dbReference>
<feature type="region of interest" description="Disordered" evidence="4">
    <location>
        <begin position="190"/>
        <end position="318"/>
    </location>
</feature>
<dbReference type="KEGG" id="mcha:111012717"/>
<dbReference type="PANTHER" id="PTHR30060">
    <property type="entry name" value="INNER MEMBRANE PROTEIN"/>
    <property type="match status" value="1"/>
</dbReference>
<feature type="region of interest" description="Disordered" evidence="4">
    <location>
        <begin position="82"/>
        <end position="109"/>
    </location>
</feature>
<feature type="coiled-coil region" evidence="3">
    <location>
        <begin position="144"/>
        <end position="171"/>
    </location>
</feature>
<protein>
    <submittedName>
        <fullName evidence="7">Nuclear speckle splicing regulatory protein 1-like</fullName>
    </submittedName>
</protein>
<dbReference type="RefSeq" id="XP_022142663.1">
    <property type="nucleotide sequence ID" value="XM_022286971.1"/>
</dbReference>
<feature type="compositionally biased region" description="Basic and acidic residues" evidence="4">
    <location>
        <begin position="206"/>
        <end position="222"/>
    </location>
</feature>
<evidence type="ECO:0000313" key="7">
    <source>
        <dbReference type="RefSeq" id="XP_022142663.1"/>
    </source>
</evidence>
<dbReference type="AlphaFoldDB" id="A0A6J1CNT9"/>
<sequence length="318" mass="37150">MSKYGLQLRVKPSQQKQPTRPPLPPSLGFQDDDDNDVEREISRQATKNKALKDIEEQHKKALEEDPSVFDYDGVYDEMKERMVQPRAHDREERKPKYIQNLMKKAKEREREQEIIYERKLAKERSKEDHLYAGKDKFVTGAYKKKLAEQAKWMEEERLRQLREEKEDVTKKSDISDFYFNLQKNIAFGAENAVKSREPPKQLQSEEQEKHSEVRELEKHEESANADTSNNSQSSKQSNLPSQSAKMVEEHPEEDFLVSNKTTPSDVSPPSLHDKTSVQEQPKHGQGEQQPKRDHHKRSEDAVTAAKERFLARKRAKDV</sequence>
<evidence type="ECO:0000259" key="5">
    <source>
        <dbReference type="Pfam" id="PF09745"/>
    </source>
</evidence>
<dbReference type="GeneID" id="111012717"/>